<feature type="domain" description="SET" evidence="2">
    <location>
        <begin position="70"/>
        <end position="116"/>
    </location>
</feature>
<accession>A0A163JZH1</accession>
<reference evidence="3" key="1">
    <citation type="submission" date="2016-04" db="EMBL/GenBank/DDBJ databases">
        <authorList>
            <person name="Evans L.H."/>
            <person name="Alamgir A."/>
            <person name="Owens N."/>
            <person name="Weber N.D."/>
            <person name="Virtaneva K."/>
            <person name="Barbian K."/>
            <person name="Babar A."/>
            <person name="Rosenke K."/>
        </authorList>
    </citation>
    <scope>NUCLEOTIDE SEQUENCE [LARGE SCALE GENOMIC DNA]</scope>
    <source>
        <strain evidence="3">CBS 101.48</strain>
    </source>
</reference>
<dbReference type="Gene3D" id="2.170.270.10">
    <property type="entry name" value="SET domain"/>
    <property type="match status" value="1"/>
</dbReference>
<dbReference type="PANTHER" id="PTHR12350:SF19">
    <property type="entry name" value="SET DOMAIN-CONTAINING PROTEIN"/>
    <property type="match status" value="1"/>
</dbReference>
<feature type="compositionally biased region" description="Polar residues" evidence="1">
    <location>
        <begin position="1"/>
        <end position="11"/>
    </location>
</feature>
<sequence length="125" mass="13988">MTTSTSEQPTHFQEKSPSHPGIIQVVREGTPEQFSSRIELLKGFDKGEIVVDLKGLTPGPKRYSSVQVSATEHVELNSDLVYMNHSCDPTMHFDVDTMAIVALRSLKPGDELTFFYPSTEWDMGK</sequence>
<dbReference type="STRING" id="4829.A0A163JZH1"/>
<dbReference type="EMBL" id="LT554051">
    <property type="protein sequence ID" value="SAM03123.1"/>
    <property type="molecule type" value="Genomic_DNA"/>
</dbReference>
<dbReference type="InterPro" id="IPR001214">
    <property type="entry name" value="SET_dom"/>
</dbReference>
<evidence type="ECO:0000313" key="3">
    <source>
        <dbReference type="EMBL" id="SAM03123.1"/>
    </source>
</evidence>
<dbReference type="Proteomes" id="UP000078561">
    <property type="component" value="Unassembled WGS sequence"/>
</dbReference>
<protein>
    <recommendedName>
        <fullName evidence="2">SET domain-containing protein</fullName>
    </recommendedName>
</protein>
<keyword evidence="4" id="KW-1185">Reference proteome</keyword>
<dbReference type="InterPro" id="IPR053201">
    <property type="entry name" value="Flavunoidine_N-MTase"/>
</dbReference>
<feature type="region of interest" description="Disordered" evidence="1">
    <location>
        <begin position="1"/>
        <end position="22"/>
    </location>
</feature>
<name>A0A163JZH1_ABSGL</name>
<dbReference type="CDD" id="cd08161">
    <property type="entry name" value="SET"/>
    <property type="match status" value="1"/>
</dbReference>
<dbReference type="SUPFAM" id="SSF82199">
    <property type="entry name" value="SET domain"/>
    <property type="match status" value="1"/>
</dbReference>
<gene>
    <name evidence="3" type="primary">ABSGL_08941.1 scaffold 10588</name>
</gene>
<dbReference type="Pfam" id="PF00856">
    <property type="entry name" value="SET"/>
    <property type="match status" value="1"/>
</dbReference>
<dbReference type="InParanoid" id="A0A163JZH1"/>
<evidence type="ECO:0000256" key="1">
    <source>
        <dbReference type="SAM" id="MobiDB-lite"/>
    </source>
</evidence>
<evidence type="ECO:0000259" key="2">
    <source>
        <dbReference type="Pfam" id="PF00856"/>
    </source>
</evidence>
<dbReference type="PANTHER" id="PTHR12350">
    <property type="entry name" value="HISTONE-LYSINE N-METHYLTRANSFERASE-RELATED"/>
    <property type="match status" value="1"/>
</dbReference>
<dbReference type="OMA" id="ATEHVEL"/>
<dbReference type="OrthoDB" id="5984008at2759"/>
<dbReference type="AlphaFoldDB" id="A0A163JZH1"/>
<dbReference type="InterPro" id="IPR046341">
    <property type="entry name" value="SET_dom_sf"/>
</dbReference>
<proteinExistence type="predicted"/>
<evidence type="ECO:0000313" key="4">
    <source>
        <dbReference type="Proteomes" id="UP000078561"/>
    </source>
</evidence>
<organism evidence="3">
    <name type="scientific">Absidia glauca</name>
    <name type="common">Pin mould</name>
    <dbReference type="NCBI Taxonomy" id="4829"/>
    <lineage>
        <taxon>Eukaryota</taxon>
        <taxon>Fungi</taxon>
        <taxon>Fungi incertae sedis</taxon>
        <taxon>Mucoromycota</taxon>
        <taxon>Mucoromycotina</taxon>
        <taxon>Mucoromycetes</taxon>
        <taxon>Mucorales</taxon>
        <taxon>Cunninghamellaceae</taxon>
        <taxon>Absidia</taxon>
    </lineage>
</organism>